<dbReference type="PANTHER" id="PTHR46911:SF1">
    <property type="entry name" value="2-ISOPROPYLMALATE SYNTHASE"/>
    <property type="match status" value="1"/>
</dbReference>
<dbReference type="FunFam" id="3.20.20.70:FF:000045">
    <property type="entry name" value="2-isopropylmalate synthase"/>
    <property type="match status" value="1"/>
</dbReference>
<evidence type="ECO:0000256" key="6">
    <source>
        <dbReference type="ARBA" id="ARBA00022490"/>
    </source>
</evidence>
<dbReference type="PROSITE" id="PS50991">
    <property type="entry name" value="PYR_CT"/>
    <property type="match status" value="1"/>
</dbReference>
<keyword evidence="9 12" id="KW-0479">Metal-binding</keyword>
<feature type="domain" description="Pyruvate carboxyltransferase" evidence="14">
    <location>
        <begin position="69"/>
        <end position="343"/>
    </location>
</feature>
<dbReference type="Proteomes" id="UP000192739">
    <property type="component" value="Unassembled WGS sequence"/>
</dbReference>
<dbReference type="NCBIfam" id="TIGR00970">
    <property type="entry name" value="leuA_yeast"/>
    <property type="match status" value="1"/>
</dbReference>
<evidence type="ECO:0000313" key="15">
    <source>
        <dbReference type="EMBL" id="ORA95703.1"/>
    </source>
</evidence>
<keyword evidence="5 12" id="KW-0432">Leucine biosynthesis</keyword>
<evidence type="ECO:0000256" key="2">
    <source>
        <dbReference type="ARBA" id="ARBA00004689"/>
    </source>
</evidence>
<evidence type="ECO:0000256" key="13">
    <source>
        <dbReference type="SAM" id="MobiDB-lite"/>
    </source>
</evidence>
<comment type="caution">
    <text evidence="15">The sequence shown here is derived from an EMBL/GenBank/DDBJ whole genome shotgun (WGS) entry which is preliminary data.</text>
</comment>
<feature type="binding site" evidence="12">
    <location>
        <position position="282"/>
    </location>
    <ligand>
        <name>Mg(2+)</name>
        <dbReference type="ChEBI" id="CHEBI:18420"/>
    </ligand>
</feature>
<comment type="similarity">
    <text evidence="3 12">Belongs to the alpha-IPM synthase/homocitrate synthase family. LeuA type 2 subfamily.</text>
</comment>
<comment type="cofactor">
    <cofactor evidence="12">
        <name>Mg(2+)</name>
        <dbReference type="ChEBI" id="CHEBI:18420"/>
    </cofactor>
</comment>
<dbReference type="InterPro" id="IPR000891">
    <property type="entry name" value="PYR_CT"/>
</dbReference>
<dbReference type="Pfam" id="PF22615">
    <property type="entry name" value="IPMS_D2"/>
    <property type="match status" value="1"/>
</dbReference>
<protein>
    <recommendedName>
        <fullName evidence="4 12">2-isopropylmalate synthase</fullName>
        <ecNumber evidence="4 12">2.3.3.13</ecNumber>
    </recommendedName>
    <alternativeName>
        <fullName evidence="12">Alpha-IPM synthase</fullName>
    </alternativeName>
    <alternativeName>
        <fullName evidence="12">Alpha-isopropylmalate synthase</fullName>
    </alternativeName>
</protein>
<dbReference type="OrthoDB" id="9803573at2"/>
<dbReference type="InterPro" id="IPR054692">
    <property type="entry name" value="LeuA-like_post-cat"/>
</dbReference>
<dbReference type="InterPro" id="IPR002034">
    <property type="entry name" value="AIPM/Hcit_synth_CS"/>
</dbReference>
<dbReference type="InterPro" id="IPR013785">
    <property type="entry name" value="Aldolase_TIM"/>
</dbReference>
<proteinExistence type="inferred from homology"/>
<dbReference type="FunFam" id="3.30.160.270:FF:000006">
    <property type="entry name" value="2-isopropylmalate synthase"/>
    <property type="match status" value="1"/>
</dbReference>
<evidence type="ECO:0000313" key="16">
    <source>
        <dbReference type="Proteomes" id="UP000192739"/>
    </source>
</evidence>
<dbReference type="STRING" id="28445.BHQ20_04730"/>
<organism evidence="15 16">
    <name type="scientific">Mycobacterium intermedium</name>
    <dbReference type="NCBI Taxonomy" id="28445"/>
    <lineage>
        <taxon>Bacteria</taxon>
        <taxon>Bacillati</taxon>
        <taxon>Actinomycetota</taxon>
        <taxon>Actinomycetes</taxon>
        <taxon>Mycobacteriales</taxon>
        <taxon>Mycobacteriaceae</taxon>
        <taxon>Mycobacterium</taxon>
        <taxon>Mycobacterium simiae complex</taxon>
    </lineage>
</organism>
<dbReference type="Pfam" id="PF00682">
    <property type="entry name" value="HMGL-like"/>
    <property type="match status" value="1"/>
</dbReference>
<dbReference type="InterPro" id="IPR005668">
    <property type="entry name" value="IPM_Synthase"/>
</dbReference>
<evidence type="ECO:0000256" key="8">
    <source>
        <dbReference type="ARBA" id="ARBA00022679"/>
    </source>
</evidence>
<keyword evidence="11 12" id="KW-0100">Branched-chain amino acid biosynthesis</keyword>
<dbReference type="PANTHER" id="PTHR46911">
    <property type="match status" value="1"/>
</dbReference>
<dbReference type="UniPathway" id="UPA00048">
    <property type="reaction ID" value="UER00070"/>
</dbReference>
<dbReference type="SMART" id="SM00917">
    <property type="entry name" value="LeuA_dimer"/>
    <property type="match status" value="1"/>
</dbReference>
<comment type="subcellular location">
    <subcellularLocation>
        <location evidence="12">Cytoplasm</location>
    </subcellularLocation>
</comment>
<dbReference type="InterPro" id="IPR036230">
    <property type="entry name" value="LeuA_allosteric_dom_sf"/>
</dbReference>
<dbReference type="RefSeq" id="WP_069417948.1">
    <property type="nucleotide sequence ID" value="NZ_CBCRZH010000104.1"/>
</dbReference>
<comment type="function">
    <text evidence="12">Catalyzes the condensation of the acetyl group of acetyl-CoA with 3-methyl-2-oxobutanoate (2-ketoisovalerate) to form 3-carboxy-3-hydroxy-4-methylpentanoate (2-isopropylmalate).</text>
</comment>
<evidence type="ECO:0000256" key="1">
    <source>
        <dbReference type="ARBA" id="ARBA00000064"/>
    </source>
</evidence>
<dbReference type="GO" id="GO:0003852">
    <property type="term" value="F:2-isopropylmalate synthase activity"/>
    <property type="evidence" value="ECO:0007669"/>
    <property type="project" value="UniProtKB-UniRule"/>
</dbReference>
<keyword evidence="16" id="KW-1185">Reference proteome</keyword>
<dbReference type="PROSITE" id="PS00815">
    <property type="entry name" value="AIPM_HOMOCIT_SYNTH_1"/>
    <property type="match status" value="1"/>
</dbReference>
<dbReference type="Pfam" id="PF08502">
    <property type="entry name" value="LeuA_dimer"/>
    <property type="match status" value="1"/>
</dbReference>
<evidence type="ECO:0000256" key="5">
    <source>
        <dbReference type="ARBA" id="ARBA00022430"/>
    </source>
</evidence>
<feature type="binding site" evidence="12">
    <location>
        <position position="284"/>
    </location>
    <ligand>
        <name>Mg(2+)</name>
        <dbReference type="ChEBI" id="CHEBI:18420"/>
    </ligand>
</feature>
<comment type="subunit">
    <text evidence="12">Homodimer.</text>
</comment>
<dbReference type="SUPFAM" id="SSF89000">
    <property type="entry name" value="post-HMGL domain-like"/>
    <property type="match status" value="1"/>
</dbReference>
<keyword evidence="6 12" id="KW-0963">Cytoplasm</keyword>
<dbReference type="InterPro" id="IPR013709">
    <property type="entry name" value="2-isopropylmalate_synth_dimer"/>
</dbReference>
<dbReference type="HAMAP" id="MF_00572">
    <property type="entry name" value="LeuA_type2"/>
    <property type="match status" value="1"/>
</dbReference>
<gene>
    <name evidence="12" type="primary">leuA</name>
    <name evidence="15" type="ORF">BST27_26430</name>
</gene>
<feature type="region of interest" description="Disordered" evidence="13">
    <location>
        <begin position="1"/>
        <end position="36"/>
    </location>
</feature>
<dbReference type="GO" id="GO:0003985">
    <property type="term" value="F:acetyl-CoA C-acetyltransferase activity"/>
    <property type="evidence" value="ECO:0007669"/>
    <property type="project" value="UniProtKB-UniRule"/>
</dbReference>
<evidence type="ECO:0000256" key="9">
    <source>
        <dbReference type="ARBA" id="ARBA00022723"/>
    </source>
</evidence>
<keyword evidence="10 12" id="KW-0460">Magnesium</keyword>
<dbReference type="InterPro" id="IPR039371">
    <property type="entry name" value="LeuA_N_DRE-TIM"/>
</dbReference>
<dbReference type="EMBL" id="MVHT01000108">
    <property type="protein sequence ID" value="ORA95703.1"/>
    <property type="molecule type" value="Genomic_DNA"/>
</dbReference>
<dbReference type="GO" id="GO:0005737">
    <property type="term" value="C:cytoplasm"/>
    <property type="evidence" value="ECO:0007669"/>
    <property type="project" value="UniProtKB-SubCell"/>
</dbReference>
<dbReference type="AlphaFoldDB" id="A0A1E3SL83"/>
<feature type="region of interest" description="Regulatory domain" evidence="12">
    <location>
        <begin position="485"/>
        <end position="600"/>
    </location>
</feature>
<evidence type="ECO:0000259" key="14">
    <source>
        <dbReference type="PROSITE" id="PS50991"/>
    </source>
</evidence>
<evidence type="ECO:0000256" key="3">
    <source>
        <dbReference type="ARBA" id="ARBA00009767"/>
    </source>
</evidence>
<keyword evidence="8 12" id="KW-0808">Transferase</keyword>
<comment type="catalytic activity">
    <reaction evidence="1 12">
        <text>3-methyl-2-oxobutanoate + acetyl-CoA + H2O = (2S)-2-isopropylmalate + CoA + H(+)</text>
        <dbReference type="Rhea" id="RHEA:21524"/>
        <dbReference type="ChEBI" id="CHEBI:1178"/>
        <dbReference type="ChEBI" id="CHEBI:11851"/>
        <dbReference type="ChEBI" id="CHEBI:15377"/>
        <dbReference type="ChEBI" id="CHEBI:15378"/>
        <dbReference type="ChEBI" id="CHEBI:57287"/>
        <dbReference type="ChEBI" id="CHEBI:57288"/>
        <dbReference type="EC" id="2.3.3.13"/>
    </reaction>
</comment>
<evidence type="ECO:0000256" key="12">
    <source>
        <dbReference type="HAMAP-Rule" id="MF_00572"/>
    </source>
</evidence>
<accession>A0A1E3SL83</accession>
<name>A0A1E3SL83_MYCIE</name>
<dbReference type="SUPFAM" id="SSF51569">
    <property type="entry name" value="Aldolase"/>
    <property type="match status" value="1"/>
</dbReference>
<dbReference type="PROSITE" id="PS00816">
    <property type="entry name" value="AIPM_HOMOCIT_SYNTH_2"/>
    <property type="match status" value="1"/>
</dbReference>
<dbReference type="CDD" id="cd07942">
    <property type="entry name" value="DRE_TIM_LeuA"/>
    <property type="match status" value="1"/>
</dbReference>
<keyword evidence="7 12" id="KW-0028">Amino-acid biosynthesis</keyword>
<feature type="binding site" evidence="12">
    <location>
        <position position="318"/>
    </location>
    <ligand>
        <name>Mg(2+)</name>
        <dbReference type="ChEBI" id="CHEBI:18420"/>
    </ligand>
</feature>
<evidence type="ECO:0000256" key="7">
    <source>
        <dbReference type="ARBA" id="ARBA00022605"/>
    </source>
</evidence>
<dbReference type="NCBIfam" id="NF002991">
    <property type="entry name" value="PRK03739.1"/>
    <property type="match status" value="1"/>
</dbReference>
<sequence length="600" mass="65936">MTNFDSPDSYSSARTIVKPAGPPAPGQPVWNPQRNTSMPVSRYRPFAEEVEPISLPDRTWPDRVIDRAPLWCAVDLRDGNQALIDPMSPARKRRMFDLLVRMGYKEIEVGFPSASQTDYDFVREIITDGAIPDDVTIQVLTQCRAELIERTFAACEGAAKVIVHFYNSTSILQRRVVFRADRDAVQAIAVDGARKCIEEAAKYPGTQWRFEYSPESYTGTELEYARDVCNAVGEIIQPTPDNPIIFNLPATVEMTTPNVYADSIEWMSRNLANRESVILSLHPHNDRGTAVAAAELGYQAGADRIEGCLFGNGERTGNVCLVTLGLNLFSRGVDPQIDFSNIDEIRRTVEYCNQLRVHERHPYGGDLVYTAFSGSHQDAINKGLDAMKFDADAADTDVDDMLWQVPYLPIDPKDVGRTYEAVIRVNSQSGKGGVAYIMKTDHGLALPRRLQIEFSQVIQKLADGEGGEVSPKEMWEAFSEEYLAPIRPLERIRQHVDAAEEDTGTTSITAIVKIDGVETEIKGEGNGPLAAFVHALGTVGFDVAVLDYSEHAMSAGDDAQAAAYVEASVGDKTVWGVGIAPSITTASLRAVVSAVNRAVR</sequence>
<evidence type="ECO:0000256" key="4">
    <source>
        <dbReference type="ARBA" id="ARBA00012973"/>
    </source>
</evidence>
<evidence type="ECO:0000256" key="10">
    <source>
        <dbReference type="ARBA" id="ARBA00022842"/>
    </source>
</evidence>
<feature type="compositionally biased region" description="Polar residues" evidence="13">
    <location>
        <begin position="1"/>
        <end position="14"/>
    </location>
</feature>
<dbReference type="GO" id="GO:0009098">
    <property type="term" value="P:L-leucine biosynthetic process"/>
    <property type="evidence" value="ECO:0007669"/>
    <property type="project" value="UniProtKB-UniRule"/>
</dbReference>
<evidence type="ECO:0000256" key="11">
    <source>
        <dbReference type="ARBA" id="ARBA00023304"/>
    </source>
</evidence>
<dbReference type="GO" id="GO:0000287">
    <property type="term" value="F:magnesium ion binding"/>
    <property type="evidence" value="ECO:0007669"/>
    <property type="project" value="UniProtKB-UniRule"/>
</dbReference>
<comment type="pathway">
    <text evidence="2 12">Amino-acid biosynthesis; L-leucine biosynthesis; L-leucine from 3-methyl-2-oxobutanoate: step 1/4.</text>
</comment>
<reference evidence="15 16" key="1">
    <citation type="submission" date="2017-02" db="EMBL/GenBank/DDBJ databases">
        <title>The new phylogeny of genus Mycobacterium.</title>
        <authorList>
            <person name="Tortoli E."/>
            <person name="Trovato A."/>
            <person name="Cirillo D.M."/>
        </authorList>
    </citation>
    <scope>NUCLEOTIDE SEQUENCE [LARGE SCALE GENOMIC DNA]</scope>
    <source>
        <strain evidence="15 16">DSM 44049</strain>
    </source>
</reference>
<dbReference type="SUPFAM" id="SSF110921">
    <property type="entry name" value="2-isopropylmalate synthase LeuA, allosteric (dimerisation) domain"/>
    <property type="match status" value="1"/>
</dbReference>
<dbReference type="Gene3D" id="3.20.20.70">
    <property type="entry name" value="Aldolase class I"/>
    <property type="match status" value="1"/>
</dbReference>
<dbReference type="Gene3D" id="3.30.160.270">
    <property type="match status" value="1"/>
</dbReference>
<dbReference type="EC" id="2.3.3.13" evidence="4 12"/>
<feature type="binding site" evidence="12">
    <location>
        <position position="78"/>
    </location>
    <ligand>
        <name>Mg(2+)</name>
        <dbReference type="ChEBI" id="CHEBI:18420"/>
    </ligand>
</feature>